<gene>
    <name evidence="6" type="ORF">EV191_12050</name>
</gene>
<sequence length="132" mass="14353">MATGQCLCGAIRYRAGGTLRDAIVCHCVECRRWHGASPPMVAAARDALTISGEVRWYPEEGTPRRGFCARCGASVFWDAVERPTLGIAAGTLDNPTGVRIIARIFTSHASDYEGPWHDDLPAFERGLPPQDP</sequence>
<dbReference type="PROSITE" id="PS51891">
    <property type="entry name" value="CENP_V_GFA"/>
    <property type="match status" value="1"/>
</dbReference>
<dbReference type="GO" id="GO:0046872">
    <property type="term" value="F:metal ion binding"/>
    <property type="evidence" value="ECO:0007669"/>
    <property type="project" value="UniProtKB-KW"/>
</dbReference>
<evidence type="ECO:0000256" key="4">
    <source>
        <dbReference type="ARBA" id="ARBA00023239"/>
    </source>
</evidence>
<reference evidence="6 7" key="1">
    <citation type="submission" date="2019-03" db="EMBL/GenBank/DDBJ databases">
        <title>Genomic Encyclopedia of Type Strains, Phase IV (KMG-IV): sequencing the most valuable type-strain genomes for metagenomic binning, comparative biology and taxonomic classification.</title>
        <authorList>
            <person name="Goeker M."/>
        </authorList>
    </citation>
    <scope>NUCLEOTIDE SEQUENCE [LARGE SCALE GENOMIC DNA]</scope>
    <source>
        <strain evidence="6 7">DSM 45765</strain>
    </source>
</reference>
<organism evidence="6 7">
    <name type="scientific">Tamaricihabitans halophyticus</name>
    <dbReference type="NCBI Taxonomy" id="1262583"/>
    <lineage>
        <taxon>Bacteria</taxon>
        <taxon>Bacillati</taxon>
        <taxon>Actinomycetota</taxon>
        <taxon>Actinomycetes</taxon>
        <taxon>Pseudonocardiales</taxon>
        <taxon>Pseudonocardiaceae</taxon>
        <taxon>Tamaricihabitans</taxon>
    </lineage>
</organism>
<dbReference type="PANTHER" id="PTHR33337">
    <property type="entry name" value="GFA DOMAIN-CONTAINING PROTEIN"/>
    <property type="match status" value="1"/>
</dbReference>
<accession>A0A4V2SRU0</accession>
<keyword evidence="2" id="KW-0479">Metal-binding</keyword>
<evidence type="ECO:0000256" key="2">
    <source>
        <dbReference type="ARBA" id="ARBA00022723"/>
    </source>
</evidence>
<dbReference type="Proteomes" id="UP000294911">
    <property type="component" value="Unassembled WGS sequence"/>
</dbReference>
<protein>
    <recommendedName>
        <fullName evidence="5">CENP-V/GFA domain-containing protein</fullName>
    </recommendedName>
</protein>
<dbReference type="Pfam" id="PF04828">
    <property type="entry name" value="GFA"/>
    <property type="match status" value="1"/>
</dbReference>
<dbReference type="SUPFAM" id="SSF51316">
    <property type="entry name" value="Mss4-like"/>
    <property type="match status" value="1"/>
</dbReference>
<dbReference type="InterPro" id="IPR006913">
    <property type="entry name" value="CENP-V/GFA"/>
</dbReference>
<evidence type="ECO:0000313" key="6">
    <source>
        <dbReference type="EMBL" id="TCP43896.1"/>
    </source>
</evidence>
<dbReference type="AlphaFoldDB" id="A0A4V2SRU0"/>
<comment type="similarity">
    <text evidence="1">Belongs to the Gfa family.</text>
</comment>
<name>A0A4V2SRU0_9PSEU</name>
<keyword evidence="7" id="KW-1185">Reference proteome</keyword>
<dbReference type="RefSeq" id="WP_132880530.1">
    <property type="nucleotide sequence ID" value="NZ_SLXQ01000020.1"/>
</dbReference>
<proteinExistence type="inferred from homology"/>
<comment type="caution">
    <text evidence="6">The sequence shown here is derived from an EMBL/GenBank/DDBJ whole genome shotgun (WGS) entry which is preliminary data.</text>
</comment>
<keyword evidence="4" id="KW-0456">Lyase</keyword>
<dbReference type="PANTHER" id="PTHR33337:SF40">
    <property type="entry name" value="CENP-V_GFA DOMAIN-CONTAINING PROTEIN-RELATED"/>
    <property type="match status" value="1"/>
</dbReference>
<evidence type="ECO:0000259" key="5">
    <source>
        <dbReference type="PROSITE" id="PS51891"/>
    </source>
</evidence>
<dbReference type="OrthoDB" id="9786619at2"/>
<keyword evidence="3" id="KW-0862">Zinc</keyword>
<dbReference type="Gene3D" id="3.90.1590.10">
    <property type="entry name" value="glutathione-dependent formaldehyde- activating enzyme (gfa)"/>
    <property type="match status" value="1"/>
</dbReference>
<evidence type="ECO:0000313" key="7">
    <source>
        <dbReference type="Proteomes" id="UP000294911"/>
    </source>
</evidence>
<dbReference type="InterPro" id="IPR011057">
    <property type="entry name" value="Mss4-like_sf"/>
</dbReference>
<feature type="domain" description="CENP-V/GFA" evidence="5">
    <location>
        <begin position="2"/>
        <end position="113"/>
    </location>
</feature>
<dbReference type="EMBL" id="SLXQ01000020">
    <property type="protein sequence ID" value="TCP43896.1"/>
    <property type="molecule type" value="Genomic_DNA"/>
</dbReference>
<dbReference type="GO" id="GO:0016846">
    <property type="term" value="F:carbon-sulfur lyase activity"/>
    <property type="evidence" value="ECO:0007669"/>
    <property type="project" value="InterPro"/>
</dbReference>
<evidence type="ECO:0000256" key="1">
    <source>
        <dbReference type="ARBA" id="ARBA00005495"/>
    </source>
</evidence>
<evidence type="ECO:0000256" key="3">
    <source>
        <dbReference type="ARBA" id="ARBA00022833"/>
    </source>
</evidence>